<sequence>MESVDIVKQSVPSMIPVSPDLRNVDINFPPEFTSPKTVLNLPPESSCVDSRQNCYGTGSPDAGSPCTPKEGFFDPFAPGVDDFNLAPRSSKYLPEPRSSAVRSLNFGALVKITVDGICESEAETISMEEKLLEILYDDLLEVIVSTQVASIQQGTSLGEVLVKHTVLDGFKTPERLLGGAADSCPPAPLKFGRKFVNIDRGLCRKLEF</sequence>
<name>A0AAD8MYA2_9APIA</name>
<proteinExistence type="predicted"/>
<reference evidence="1" key="1">
    <citation type="submission" date="2023-02" db="EMBL/GenBank/DDBJ databases">
        <title>Genome of toxic invasive species Heracleum sosnowskyi carries increased number of genes despite the absence of recent whole-genome duplications.</title>
        <authorList>
            <person name="Schelkunov M."/>
            <person name="Shtratnikova V."/>
            <person name="Makarenko M."/>
            <person name="Klepikova A."/>
            <person name="Omelchenko D."/>
            <person name="Novikova G."/>
            <person name="Obukhova E."/>
            <person name="Bogdanov V."/>
            <person name="Penin A."/>
            <person name="Logacheva M."/>
        </authorList>
    </citation>
    <scope>NUCLEOTIDE SEQUENCE</scope>
    <source>
        <strain evidence="1">Hsosn_3</strain>
        <tissue evidence="1">Leaf</tissue>
    </source>
</reference>
<gene>
    <name evidence="1" type="ORF">POM88_016261</name>
</gene>
<dbReference type="PANTHER" id="PTHR36310:SF1">
    <property type="entry name" value="CYCLIN-DEPENDENT PROTEIN KINASE INHIBITOR SMR11"/>
    <property type="match status" value="1"/>
</dbReference>
<comment type="caution">
    <text evidence="1">The sequence shown here is derived from an EMBL/GenBank/DDBJ whole genome shotgun (WGS) entry which is preliminary data.</text>
</comment>
<protein>
    <submittedName>
        <fullName evidence="1">Uncharacterized protein</fullName>
    </submittedName>
</protein>
<accession>A0AAD8MYA2</accession>
<evidence type="ECO:0000313" key="2">
    <source>
        <dbReference type="Proteomes" id="UP001237642"/>
    </source>
</evidence>
<dbReference type="InterPro" id="IPR038971">
    <property type="entry name" value="SMR11/SMR16"/>
</dbReference>
<keyword evidence="2" id="KW-1185">Reference proteome</keyword>
<organism evidence="1 2">
    <name type="scientific">Heracleum sosnowskyi</name>
    <dbReference type="NCBI Taxonomy" id="360622"/>
    <lineage>
        <taxon>Eukaryota</taxon>
        <taxon>Viridiplantae</taxon>
        <taxon>Streptophyta</taxon>
        <taxon>Embryophyta</taxon>
        <taxon>Tracheophyta</taxon>
        <taxon>Spermatophyta</taxon>
        <taxon>Magnoliopsida</taxon>
        <taxon>eudicotyledons</taxon>
        <taxon>Gunneridae</taxon>
        <taxon>Pentapetalae</taxon>
        <taxon>asterids</taxon>
        <taxon>campanulids</taxon>
        <taxon>Apiales</taxon>
        <taxon>Apiaceae</taxon>
        <taxon>Apioideae</taxon>
        <taxon>apioid superclade</taxon>
        <taxon>Tordylieae</taxon>
        <taxon>Tordyliinae</taxon>
        <taxon>Heracleum</taxon>
    </lineage>
</organism>
<reference evidence="1" key="2">
    <citation type="submission" date="2023-05" db="EMBL/GenBank/DDBJ databases">
        <authorList>
            <person name="Schelkunov M.I."/>
        </authorList>
    </citation>
    <scope>NUCLEOTIDE SEQUENCE</scope>
    <source>
        <strain evidence="1">Hsosn_3</strain>
        <tissue evidence="1">Leaf</tissue>
    </source>
</reference>
<evidence type="ECO:0000313" key="1">
    <source>
        <dbReference type="EMBL" id="KAK1388083.1"/>
    </source>
</evidence>
<dbReference type="Proteomes" id="UP001237642">
    <property type="component" value="Unassembled WGS sequence"/>
</dbReference>
<dbReference type="PANTHER" id="PTHR36310">
    <property type="entry name" value="CYCLIN-DEPENDENT PROTEIN KINASE INHIBITOR SMR11"/>
    <property type="match status" value="1"/>
</dbReference>
<dbReference type="AlphaFoldDB" id="A0AAD8MYA2"/>
<dbReference type="EMBL" id="JAUIZM010000004">
    <property type="protein sequence ID" value="KAK1388083.1"/>
    <property type="molecule type" value="Genomic_DNA"/>
</dbReference>